<sequence>IGCLGNYKIDPEKWGRTESLNDLMVAVMGRHSPDGNLLTPLPMSHSSKPRVLGGFRDVNLKLLSSQ</sequence>
<evidence type="ECO:0000313" key="2">
    <source>
        <dbReference type="Proteomes" id="UP000823775"/>
    </source>
</evidence>
<protein>
    <submittedName>
        <fullName evidence="1">Uncharacterized protein</fullName>
    </submittedName>
</protein>
<keyword evidence="2" id="KW-1185">Reference proteome</keyword>
<feature type="non-terminal residue" evidence="1">
    <location>
        <position position="66"/>
    </location>
</feature>
<dbReference type="EMBL" id="JACEIK010002976">
    <property type="protein sequence ID" value="MCD9639705.1"/>
    <property type="molecule type" value="Genomic_DNA"/>
</dbReference>
<name>A0ABS8V0U7_DATST</name>
<accession>A0ABS8V0U7</accession>
<gene>
    <name evidence="1" type="ORF">HAX54_024411</name>
</gene>
<organism evidence="1 2">
    <name type="scientific">Datura stramonium</name>
    <name type="common">Jimsonweed</name>
    <name type="synonym">Common thornapple</name>
    <dbReference type="NCBI Taxonomy" id="4076"/>
    <lineage>
        <taxon>Eukaryota</taxon>
        <taxon>Viridiplantae</taxon>
        <taxon>Streptophyta</taxon>
        <taxon>Embryophyta</taxon>
        <taxon>Tracheophyta</taxon>
        <taxon>Spermatophyta</taxon>
        <taxon>Magnoliopsida</taxon>
        <taxon>eudicotyledons</taxon>
        <taxon>Gunneridae</taxon>
        <taxon>Pentapetalae</taxon>
        <taxon>asterids</taxon>
        <taxon>lamiids</taxon>
        <taxon>Solanales</taxon>
        <taxon>Solanaceae</taxon>
        <taxon>Solanoideae</taxon>
        <taxon>Datureae</taxon>
        <taxon>Datura</taxon>
    </lineage>
</organism>
<reference evidence="1 2" key="1">
    <citation type="journal article" date="2021" name="BMC Genomics">
        <title>Datura genome reveals duplications of psychoactive alkaloid biosynthetic genes and high mutation rate following tissue culture.</title>
        <authorList>
            <person name="Rajewski A."/>
            <person name="Carter-House D."/>
            <person name="Stajich J."/>
            <person name="Litt A."/>
        </authorList>
    </citation>
    <scope>NUCLEOTIDE SEQUENCE [LARGE SCALE GENOMIC DNA]</scope>
    <source>
        <strain evidence="1">AR-01</strain>
    </source>
</reference>
<proteinExistence type="predicted"/>
<evidence type="ECO:0000313" key="1">
    <source>
        <dbReference type="EMBL" id="MCD9639705.1"/>
    </source>
</evidence>
<dbReference type="Proteomes" id="UP000823775">
    <property type="component" value="Unassembled WGS sequence"/>
</dbReference>
<comment type="caution">
    <text evidence="1">The sequence shown here is derived from an EMBL/GenBank/DDBJ whole genome shotgun (WGS) entry which is preliminary data.</text>
</comment>
<feature type="non-terminal residue" evidence="1">
    <location>
        <position position="1"/>
    </location>
</feature>